<accession>A0AAV4PQD4</accession>
<feature type="region of interest" description="Disordered" evidence="1">
    <location>
        <begin position="82"/>
        <end position="104"/>
    </location>
</feature>
<dbReference type="AlphaFoldDB" id="A0AAV4PQD4"/>
<dbReference type="Proteomes" id="UP001054945">
    <property type="component" value="Unassembled WGS sequence"/>
</dbReference>
<gene>
    <name evidence="2" type="ORF">CEXT_33661</name>
</gene>
<name>A0AAV4PQD4_CAEEX</name>
<proteinExistence type="predicted"/>
<evidence type="ECO:0000313" key="3">
    <source>
        <dbReference type="Proteomes" id="UP001054945"/>
    </source>
</evidence>
<reference evidence="2 3" key="1">
    <citation type="submission" date="2021-06" db="EMBL/GenBank/DDBJ databases">
        <title>Caerostris extrusa draft genome.</title>
        <authorList>
            <person name="Kono N."/>
            <person name="Arakawa K."/>
        </authorList>
    </citation>
    <scope>NUCLEOTIDE SEQUENCE [LARGE SCALE GENOMIC DNA]</scope>
</reference>
<evidence type="ECO:0000256" key="1">
    <source>
        <dbReference type="SAM" id="MobiDB-lite"/>
    </source>
</evidence>
<feature type="compositionally biased region" description="Basic and acidic residues" evidence="1">
    <location>
        <begin position="85"/>
        <end position="97"/>
    </location>
</feature>
<comment type="caution">
    <text evidence="2">The sequence shown here is derived from an EMBL/GenBank/DDBJ whole genome shotgun (WGS) entry which is preliminary data.</text>
</comment>
<protein>
    <submittedName>
        <fullName evidence="2">Uncharacterized protein</fullName>
    </submittedName>
</protein>
<organism evidence="2 3">
    <name type="scientific">Caerostris extrusa</name>
    <name type="common">Bark spider</name>
    <name type="synonym">Caerostris bankana</name>
    <dbReference type="NCBI Taxonomy" id="172846"/>
    <lineage>
        <taxon>Eukaryota</taxon>
        <taxon>Metazoa</taxon>
        <taxon>Ecdysozoa</taxon>
        <taxon>Arthropoda</taxon>
        <taxon>Chelicerata</taxon>
        <taxon>Arachnida</taxon>
        <taxon>Araneae</taxon>
        <taxon>Araneomorphae</taxon>
        <taxon>Entelegynae</taxon>
        <taxon>Araneoidea</taxon>
        <taxon>Araneidae</taxon>
        <taxon>Caerostris</taxon>
    </lineage>
</organism>
<dbReference type="EMBL" id="BPLR01005007">
    <property type="protein sequence ID" value="GIX99130.1"/>
    <property type="molecule type" value="Genomic_DNA"/>
</dbReference>
<sequence>MACRGMQLTSSPPKHHSLIQKLKEVELFLRMKKPRLVPILSNAPSAITSSIQFDLVLGSICQRPPTEDNALPKGVPLIPCRQHRKPEAQKAHPERRTFGGKGSR</sequence>
<keyword evidence="3" id="KW-1185">Reference proteome</keyword>
<evidence type="ECO:0000313" key="2">
    <source>
        <dbReference type="EMBL" id="GIX99130.1"/>
    </source>
</evidence>